<evidence type="ECO:0000256" key="1">
    <source>
        <dbReference type="ARBA" id="ARBA00023002"/>
    </source>
</evidence>
<dbReference type="InterPro" id="IPR036188">
    <property type="entry name" value="FAD/NAD-bd_sf"/>
</dbReference>
<protein>
    <submittedName>
        <fullName evidence="3">NAD(P)/FAD-dependent oxidoreductase</fullName>
    </submittedName>
</protein>
<evidence type="ECO:0000313" key="4">
    <source>
        <dbReference type="Proteomes" id="UP001602322"/>
    </source>
</evidence>
<proteinExistence type="predicted"/>
<sequence>MTVTVREVDVLIVGAGPAGLAAGAELAAAGAGRVEILERDQEAGGIPRHCHHGGFGGPVTRSVYALASANGSPYVRSAVGAAAHVPASGSAYARFSAGRSPYSQGVAGDPEQGPSWWAPGGTSGPAFARQHVESALRAGAALRTGISVTGWGGPRTVETTGPGGLERITARAVVLATGARERPRSARLIPGTRPAGVYTSGELQQAVHGFGQRIGTSAVVVGDEPVRHAAVATLLAAGVQVVAVVTGQPARPNPVRSRRIPLLTGATVTGLSGRTRLTGVTVRHDDGRTATLRCDTVVLTGDFVPEHELVRRGGIQLDPGTRGPAYDAAYRTSRPGVFAVGNLLHAVERAGIAAEEGRAVAVPVLHHLAGTGEPAGSRTPLLVDAPLRWIAPNVAGPDGARPQGDRFVLRTTRRLSVPLLAVTQGGRELHRQRLLLPAIPGRALHLPAGWLDGVDPGGPPVRITAL</sequence>
<dbReference type="RefSeq" id="WP_387902138.1">
    <property type="nucleotide sequence ID" value="NZ_JBIBEG010000003.1"/>
</dbReference>
<evidence type="ECO:0000313" key="3">
    <source>
        <dbReference type="EMBL" id="MFF5897230.1"/>
    </source>
</evidence>
<dbReference type="PANTHER" id="PTHR42949">
    <property type="entry name" value="ANAEROBIC GLYCEROL-3-PHOSPHATE DEHYDROGENASE SUBUNIT B"/>
    <property type="match status" value="1"/>
</dbReference>
<dbReference type="PRINTS" id="PR00411">
    <property type="entry name" value="PNDRDTASEI"/>
</dbReference>
<evidence type="ECO:0000259" key="2">
    <source>
        <dbReference type="Pfam" id="PF07992"/>
    </source>
</evidence>
<reference evidence="3 4" key="1">
    <citation type="submission" date="2024-10" db="EMBL/GenBank/DDBJ databases">
        <title>The Natural Products Discovery Center: Release of the First 8490 Sequenced Strains for Exploring Actinobacteria Biosynthetic Diversity.</title>
        <authorList>
            <person name="Kalkreuter E."/>
            <person name="Kautsar S.A."/>
            <person name="Yang D."/>
            <person name="Bader C.D."/>
            <person name="Teijaro C.N."/>
            <person name="Fluegel L."/>
            <person name="Davis C.M."/>
            <person name="Simpson J.R."/>
            <person name="Lauterbach L."/>
            <person name="Steele A.D."/>
            <person name="Gui C."/>
            <person name="Meng S."/>
            <person name="Li G."/>
            <person name="Viehrig K."/>
            <person name="Ye F."/>
            <person name="Su P."/>
            <person name="Kiefer A.F."/>
            <person name="Nichols A."/>
            <person name="Cepeda A.J."/>
            <person name="Yan W."/>
            <person name="Fan B."/>
            <person name="Jiang Y."/>
            <person name="Adhikari A."/>
            <person name="Zheng C.-J."/>
            <person name="Schuster L."/>
            <person name="Cowan T.M."/>
            <person name="Smanski M.J."/>
            <person name="Chevrette M.G."/>
            <person name="De Carvalho L.P.S."/>
            <person name="Shen B."/>
        </authorList>
    </citation>
    <scope>NUCLEOTIDE SEQUENCE [LARGE SCALE GENOMIC DNA]</scope>
    <source>
        <strain evidence="3 4">NPDC012540</strain>
    </source>
</reference>
<keyword evidence="1" id="KW-0560">Oxidoreductase</keyword>
<dbReference type="Proteomes" id="UP001602322">
    <property type="component" value="Unassembled WGS sequence"/>
</dbReference>
<accession>A0ABW6X575</accession>
<comment type="caution">
    <text evidence="3">The sequence shown here is derived from an EMBL/GenBank/DDBJ whole genome shotgun (WGS) entry which is preliminary data.</text>
</comment>
<dbReference type="InterPro" id="IPR051691">
    <property type="entry name" value="Metab_Enz_Cyan_OpOx_G3PDH"/>
</dbReference>
<dbReference type="EMBL" id="JBIBEG010000003">
    <property type="protein sequence ID" value="MFF5897230.1"/>
    <property type="molecule type" value="Genomic_DNA"/>
</dbReference>
<organism evidence="3 4">
    <name type="scientific">Streptomyces argenteolus</name>
    <dbReference type="NCBI Taxonomy" id="67274"/>
    <lineage>
        <taxon>Bacteria</taxon>
        <taxon>Bacillati</taxon>
        <taxon>Actinomycetota</taxon>
        <taxon>Actinomycetes</taxon>
        <taxon>Kitasatosporales</taxon>
        <taxon>Streptomycetaceae</taxon>
        <taxon>Streptomyces</taxon>
    </lineage>
</organism>
<gene>
    <name evidence="3" type="ORF">ACFY8O_15025</name>
</gene>
<dbReference type="PANTHER" id="PTHR42949:SF3">
    <property type="entry name" value="ANAEROBIC GLYCEROL-3-PHOSPHATE DEHYDROGENASE SUBUNIT B"/>
    <property type="match status" value="1"/>
</dbReference>
<dbReference type="Pfam" id="PF07992">
    <property type="entry name" value="Pyr_redox_2"/>
    <property type="match status" value="1"/>
</dbReference>
<name>A0ABW6X575_9ACTN</name>
<dbReference type="Gene3D" id="3.50.50.60">
    <property type="entry name" value="FAD/NAD(P)-binding domain"/>
    <property type="match status" value="3"/>
</dbReference>
<dbReference type="PRINTS" id="PR00368">
    <property type="entry name" value="FADPNR"/>
</dbReference>
<feature type="domain" description="FAD/NAD(P)-binding" evidence="2">
    <location>
        <begin position="9"/>
        <end position="357"/>
    </location>
</feature>
<dbReference type="SUPFAM" id="SSF51905">
    <property type="entry name" value="FAD/NAD(P)-binding domain"/>
    <property type="match status" value="1"/>
</dbReference>
<dbReference type="InterPro" id="IPR023753">
    <property type="entry name" value="FAD/NAD-binding_dom"/>
</dbReference>
<keyword evidence="4" id="KW-1185">Reference proteome</keyword>